<comment type="caution">
    <text evidence="8">The sequence shown here is derived from an EMBL/GenBank/DDBJ whole genome shotgun (WGS) entry which is preliminary data.</text>
</comment>
<organism evidence="8 9">
    <name type="scientific">Muricaecibacterium torontonense</name>
    <dbReference type="NCBI Taxonomy" id="3032871"/>
    <lineage>
        <taxon>Bacteria</taxon>
        <taxon>Bacillati</taxon>
        <taxon>Actinomycetota</taxon>
        <taxon>Coriobacteriia</taxon>
        <taxon>Coriobacteriales</taxon>
        <taxon>Atopobiaceae</taxon>
        <taxon>Muricaecibacterium</taxon>
    </lineage>
</organism>
<keyword evidence="3 7" id="KW-0812">Transmembrane</keyword>
<accession>A0A4S2F0K7</accession>
<keyword evidence="5 7" id="KW-0472">Membrane</keyword>
<evidence type="ECO:0000313" key="8">
    <source>
        <dbReference type="EMBL" id="TGY61812.1"/>
    </source>
</evidence>
<feature type="transmembrane region" description="Helical" evidence="7">
    <location>
        <begin position="114"/>
        <end position="134"/>
    </location>
</feature>
<dbReference type="OrthoDB" id="3246647at2"/>
<dbReference type="GO" id="GO:0005886">
    <property type="term" value="C:plasma membrane"/>
    <property type="evidence" value="ECO:0007669"/>
    <property type="project" value="UniProtKB-SubCell"/>
</dbReference>
<dbReference type="InterPro" id="IPR050833">
    <property type="entry name" value="Poly_Biosynth_Transport"/>
</dbReference>
<feature type="transmembrane region" description="Helical" evidence="7">
    <location>
        <begin position="245"/>
        <end position="269"/>
    </location>
</feature>
<comment type="subcellular location">
    <subcellularLocation>
        <location evidence="1">Cell membrane</location>
        <topology evidence="1">Multi-pass membrane protein</topology>
    </subcellularLocation>
</comment>
<feature type="transmembrane region" description="Helical" evidence="7">
    <location>
        <begin position="88"/>
        <end position="108"/>
    </location>
</feature>
<feature type="transmembrane region" description="Helical" evidence="7">
    <location>
        <begin position="328"/>
        <end position="348"/>
    </location>
</feature>
<feature type="transmembrane region" description="Helical" evidence="7">
    <location>
        <begin position="360"/>
        <end position="381"/>
    </location>
</feature>
<dbReference type="PANTHER" id="PTHR30250:SF11">
    <property type="entry name" value="O-ANTIGEN TRANSPORTER-RELATED"/>
    <property type="match status" value="1"/>
</dbReference>
<feature type="transmembrane region" description="Helical" evidence="7">
    <location>
        <begin position="146"/>
        <end position="168"/>
    </location>
</feature>
<dbReference type="RefSeq" id="WP_136012944.1">
    <property type="nucleotide sequence ID" value="NZ_SRYE01000004.1"/>
</dbReference>
<feature type="transmembrane region" description="Helical" evidence="7">
    <location>
        <begin position="174"/>
        <end position="192"/>
    </location>
</feature>
<gene>
    <name evidence="8" type="ORF">E5334_07370</name>
</gene>
<feature type="transmembrane region" description="Helical" evidence="7">
    <location>
        <begin position="387"/>
        <end position="408"/>
    </location>
</feature>
<feature type="transmembrane region" description="Helical" evidence="7">
    <location>
        <begin position="51"/>
        <end position="68"/>
    </location>
</feature>
<feature type="transmembrane region" description="Helical" evidence="7">
    <location>
        <begin position="20"/>
        <end position="39"/>
    </location>
</feature>
<feature type="transmembrane region" description="Helical" evidence="7">
    <location>
        <begin position="290"/>
        <end position="316"/>
    </location>
</feature>
<evidence type="ECO:0000256" key="2">
    <source>
        <dbReference type="ARBA" id="ARBA00022475"/>
    </source>
</evidence>
<dbReference type="PANTHER" id="PTHR30250">
    <property type="entry name" value="PST FAMILY PREDICTED COLANIC ACID TRANSPORTER"/>
    <property type="match status" value="1"/>
</dbReference>
<evidence type="ECO:0000256" key="4">
    <source>
        <dbReference type="ARBA" id="ARBA00022989"/>
    </source>
</evidence>
<sequence>MLSRTDPKRAPLSVKRNMMWNSVGSFGNLLCAWLITVFVMRLSATYDAPGVYSYVVSVYAIFSSLVDYRLYMYQIGDLHGENSLGEYFALRLITSGIALVLIAVYSLATSAPDLLIPIIFYSLYKIAGTILDCFHALEQREKRMDYIGISYAIQGVVSLAAFVAVFAATQNLSLTLFAMFVVTVIVGIVYDLPRVRYFEEFKPRISTAKARELLVRCAPAVLAFMAISGATSIPRQYLMNAQGEAALGVYGTMVAPVAIVQTGAGFVYNPLLTYFKEIYERRDRRSFIKLMGLTLVAIVVIGILCLIGVQLLGAFLYGLIYGDRILEYLYLLPPMVIAALAIAYMGFLNSLETVFYDFKSTFVGGVVALAAALVTMVPLVNVFGLNGVTYCSIISSLASTLVMLGFLAHELKGHFASGDSLTHLEAAPSEAPSEPEAPLHTKDCSSKEDCGSKAVKYSKECEEPIER</sequence>
<dbReference type="Proteomes" id="UP000310263">
    <property type="component" value="Unassembled WGS sequence"/>
</dbReference>
<evidence type="ECO:0000256" key="5">
    <source>
        <dbReference type="ARBA" id="ARBA00023136"/>
    </source>
</evidence>
<evidence type="ECO:0000256" key="1">
    <source>
        <dbReference type="ARBA" id="ARBA00004651"/>
    </source>
</evidence>
<keyword evidence="2" id="KW-1003">Cell membrane</keyword>
<evidence type="ECO:0000313" key="9">
    <source>
        <dbReference type="Proteomes" id="UP000310263"/>
    </source>
</evidence>
<evidence type="ECO:0000256" key="7">
    <source>
        <dbReference type="SAM" id="Phobius"/>
    </source>
</evidence>
<evidence type="ECO:0000256" key="3">
    <source>
        <dbReference type="ARBA" id="ARBA00022692"/>
    </source>
</evidence>
<keyword evidence="4 7" id="KW-1133">Transmembrane helix</keyword>
<feature type="transmembrane region" description="Helical" evidence="7">
    <location>
        <begin position="213"/>
        <end position="233"/>
    </location>
</feature>
<protein>
    <submittedName>
        <fullName evidence="8">Lipopolysaccharide biosynthesis protein</fullName>
    </submittedName>
</protein>
<reference evidence="8 9" key="1">
    <citation type="submission" date="2019-04" db="EMBL/GenBank/DDBJ databases">
        <title>Microbes associate with the intestines of laboratory mice.</title>
        <authorList>
            <person name="Navarre W."/>
            <person name="Wong E."/>
            <person name="Huang K."/>
            <person name="Tropini C."/>
            <person name="Ng K."/>
            <person name="Yu B."/>
        </authorList>
    </citation>
    <scope>NUCLEOTIDE SEQUENCE [LARGE SCALE GENOMIC DNA]</scope>
    <source>
        <strain evidence="8 9">NM07_P-09</strain>
    </source>
</reference>
<dbReference type="AlphaFoldDB" id="A0A4S2F0K7"/>
<dbReference type="EMBL" id="SRYE01000004">
    <property type="protein sequence ID" value="TGY61812.1"/>
    <property type="molecule type" value="Genomic_DNA"/>
</dbReference>
<keyword evidence="9" id="KW-1185">Reference proteome</keyword>
<feature type="compositionally biased region" description="Basic and acidic residues" evidence="6">
    <location>
        <begin position="437"/>
        <end position="455"/>
    </location>
</feature>
<evidence type="ECO:0000256" key="6">
    <source>
        <dbReference type="SAM" id="MobiDB-lite"/>
    </source>
</evidence>
<name>A0A4S2F0K7_9ACTN</name>
<feature type="region of interest" description="Disordered" evidence="6">
    <location>
        <begin position="426"/>
        <end position="455"/>
    </location>
</feature>
<proteinExistence type="predicted"/>
<feature type="compositionally biased region" description="Low complexity" evidence="6">
    <location>
        <begin position="426"/>
        <end position="436"/>
    </location>
</feature>